<feature type="transmembrane region" description="Helical" evidence="6">
    <location>
        <begin position="65"/>
        <end position="89"/>
    </location>
</feature>
<keyword evidence="2" id="KW-1003">Cell membrane</keyword>
<protein>
    <submittedName>
        <fullName evidence="7">ABC transporter permease</fullName>
    </submittedName>
</protein>
<feature type="transmembrane region" description="Helical" evidence="6">
    <location>
        <begin position="279"/>
        <end position="296"/>
    </location>
</feature>
<keyword evidence="4 6" id="KW-1133">Transmembrane helix</keyword>
<keyword evidence="5 6" id="KW-0472">Membrane</keyword>
<feature type="transmembrane region" description="Helical" evidence="6">
    <location>
        <begin position="155"/>
        <end position="175"/>
    </location>
</feature>
<reference evidence="7 8" key="1">
    <citation type="journal article" date="2016" name="C (Basel)">
        <title>Selective Growth of and Electricity Production by Marine Exoelectrogenic Bacteria in Self-Aggregated Hydrogel of Microbially Reduced Graphene Oxide.</title>
        <authorList>
            <person name="Yoshida N."/>
            <person name="Goto Y."/>
            <person name="Miyata Y."/>
        </authorList>
    </citation>
    <scope>NUCLEOTIDE SEQUENCE [LARGE SCALE GENOMIC DNA]</scope>
    <source>
        <strain evidence="7 8">NIT-T3</strain>
    </source>
</reference>
<reference evidence="7 8" key="2">
    <citation type="journal article" date="2021" name="Int. J. Syst. Evol. Microbiol.">
        <title>Isolation and Polyphasic Characterization of Desulfuromonas versatilis sp. Nov., an Electrogenic Bacteria Capable of Versatile Metabolism Isolated from a Graphene Oxide-Reducing Enrichment Culture.</title>
        <authorList>
            <person name="Xie L."/>
            <person name="Yoshida N."/>
            <person name="Ishii S."/>
            <person name="Meng L."/>
        </authorList>
    </citation>
    <scope>NUCLEOTIDE SEQUENCE [LARGE SCALE GENOMIC DNA]</scope>
    <source>
        <strain evidence="7 8">NIT-T3</strain>
    </source>
</reference>
<feature type="transmembrane region" description="Helical" evidence="6">
    <location>
        <begin position="38"/>
        <end position="59"/>
    </location>
</feature>
<dbReference type="InterPro" id="IPR001851">
    <property type="entry name" value="ABC_transp_permease"/>
</dbReference>
<dbReference type="CDD" id="cd06580">
    <property type="entry name" value="TM_PBP1_transp_TpRbsC_like"/>
    <property type="match status" value="1"/>
</dbReference>
<comment type="subcellular location">
    <subcellularLocation>
        <location evidence="1">Cell membrane</location>
        <topology evidence="1">Multi-pass membrane protein</topology>
    </subcellularLocation>
</comment>
<dbReference type="Proteomes" id="UP001319827">
    <property type="component" value="Chromosome"/>
</dbReference>
<evidence type="ECO:0000256" key="6">
    <source>
        <dbReference type="SAM" id="Phobius"/>
    </source>
</evidence>
<name>A0ABN6DTN6_9BACT</name>
<dbReference type="PANTHER" id="PTHR43370">
    <property type="entry name" value="SUGAR ABC TRANSPORTER INTEGRAL MEMBRANE PROTEIN-RELATED"/>
    <property type="match status" value="1"/>
</dbReference>
<evidence type="ECO:0000256" key="2">
    <source>
        <dbReference type="ARBA" id="ARBA00022475"/>
    </source>
</evidence>
<keyword evidence="3 6" id="KW-0812">Transmembrane</keyword>
<evidence type="ECO:0000256" key="3">
    <source>
        <dbReference type="ARBA" id="ARBA00022692"/>
    </source>
</evidence>
<dbReference type="RefSeq" id="WP_221250917.1">
    <property type="nucleotide sequence ID" value="NZ_AP024355.1"/>
</dbReference>
<proteinExistence type="predicted"/>
<feature type="transmembrane region" description="Helical" evidence="6">
    <location>
        <begin position="196"/>
        <end position="218"/>
    </location>
</feature>
<gene>
    <name evidence="7" type="ORF">DESUT3_05140</name>
</gene>
<dbReference type="Pfam" id="PF02653">
    <property type="entry name" value="BPD_transp_2"/>
    <property type="match status" value="1"/>
</dbReference>
<evidence type="ECO:0000313" key="7">
    <source>
        <dbReference type="EMBL" id="BCR03445.1"/>
    </source>
</evidence>
<feature type="transmembrane region" description="Helical" evidence="6">
    <location>
        <begin position="96"/>
        <end position="113"/>
    </location>
</feature>
<accession>A0ABN6DTN6</accession>
<evidence type="ECO:0000256" key="4">
    <source>
        <dbReference type="ARBA" id="ARBA00022989"/>
    </source>
</evidence>
<dbReference type="PANTHER" id="PTHR43370:SF2">
    <property type="entry name" value="ABC TRANSPORTER PERMEASE PROTEIN"/>
    <property type="match status" value="1"/>
</dbReference>
<evidence type="ECO:0000313" key="8">
    <source>
        <dbReference type="Proteomes" id="UP001319827"/>
    </source>
</evidence>
<evidence type="ECO:0000256" key="5">
    <source>
        <dbReference type="ARBA" id="ARBA00023136"/>
    </source>
</evidence>
<organism evidence="7 8">
    <name type="scientific">Desulfuromonas versatilis</name>
    <dbReference type="NCBI Taxonomy" id="2802975"/>
    <lineage>
        <taxon>Bacteria</taxon>
        <taxon>Pseudomonadati</taxon>
        <taxon>Thermodesulfobacteriota</taxon>
        <taxon>Desulfuromonadia</taxon>
        <taxon>Desulfuromonadales</taxon>
        <taxon>Desulfuromonadaceae</taxon>
        <taxon>Desulfuromonas</taxon>
    </lineage>
</organism>
<feature type="transmembrane region" description="Helical" evidence="6">
    <location>
        <begin position="6"/>
        <end position="26"/>
    </location>
</feature>
<evidence type="ECO:0000256" key="1">
    <source>
        <dbReference type="ARBA" id="ARBA00004651"/>
    </source>
</evidence>
<sequence>MTDLFDFILTAGFWVATLRMATPLIFGTLGELVCERSGVLNLGIEGIMTAGSMAGWMWVYQGGSLWGGVLFAACVGAAFGLLHSLFTVYLGLSQHVTGLGITMLASSLSYFVFRMMLPNATTPPKIVPFETWQVPGLSALPYIGEALFSQSPLTWLALALIVGVGYALFYTPLGLAVRMVGENPMAAEAQGLNVHLVRTGAVVFGSALMAVGGTFLTLSAFDAFYIGMTNGRGWICVALVVFASWRPGKALLGALLFATFDAIQMRVQQQATSAIPYQFYLMAPYVLSILALIIMSRRAAYPKALLVPFRRGER</sequence>
<dbReference type="EMBL" id="AP024355">
    <property type="protein sequence ID" value="BCR03445.1"/>
    <property type="molecule type" value="Genomic_DNA"/>
</dbReference>
<keyword evidence="8" id="KW-1185">Reference proteome</keyword>